<dbReference type="PROSITE" id="PS50089">
    <property type="entry name" value="ZF_RING_2"/>
    <property type="match status" value="1"/>
</dbReference>
<evidence type="ECO:0000313" key="6">
    <source>
        <dbReference type="Proteomes" id="UP000325313"/>
    </source>
</evidence>
<evidence type="ECO:0000256" key="1">
    <source>
        <dbReference type="PROSITE-ProRule" id="PRU00175"/>
    </source>
</evidence>
<evidence type="ECO:0000313" key="5">
    <source>
        <dbReference type="EMBL" id="KAA1075433.1"/>
    </source>
</evidence>
<organism evidence="5 6">
    <name type="scientific">Puccinia graminis f. sp. tritici</name>
    <dbReference type="NCBI Taxonomy" id="56615"/>
    <lineage>
        <taxon>Eukaryota</taxon>
        <taxon>Fungi</taxon>
        <taxon>Dikarya</taxon>
        <taxon>Basidiomycota</taxon>
        <taxon>Pucciniomycotina</taxon>
        <taxon>Pucciniomycetes</taxon>
        <taxon>Pucciniales</taxon>
        <taxon>Pucciniaceae</taxon>
        <taxon>Puccinia</taxon>
    </lineage>
</organism>
<name>A0A5B0MGZ1_PUCGR</name>
<keyword evidence="3" id="KW-0472">Membrane</keyword>
<evidence type="ECO:0000256" key="3">
    <source>
        <dbReference type="SAM" id="Phobius"/>
    </source>
</evidence>
<reference evidence="5 6" key="1">
    <citation type="submission" date="2019-05" db="EMBL/GenBank/DDBJ databases">
        <title>Emergence of the Ug99 lineage of the wheat stem rust pathogen through somatic hybridization.</title>
        <authorList>
            <person name="Li F."/>
            <person name="Upadhyaya N.M."/>
            <person name="Sperschneider J."/>
            <person name="Matny O."/>
            <person name="Nguyen-Phuc H."/>
            <person name="Mago R."/>
            <person name="Raley C."/>
            <person name="Miller M.E."/>
            <person name="Silverstein K.A.T."/>
            <person name="Henningsen E."/>
            <person name="Hirsch C.D."/>
            <person name="Visser B."/>
            <person name="Pretorius Z.A."/>
            <person name="Steffenson B.J."/>
            <person name="Schwessinger B."/>
            <person name="Dodds P.N."/>
            <person name="Figueroa M."/>
        </authorList>
    </citation>
    <scope>NUCLEOTIDE SEQUENCE [LARGE SCALE GENOMIC DNA]</scope>
    <source>
        <strain evidence="5 6">Ug99</strain>
    </source>
</reference>
<feature type="compositionally biased region" description="Basic and acidic residues" evidence="2">
    <location>
        <begin position="39"/>
        <end position="50"/>
    </location>
</feature>
<proteinExistence type="predicted"/>
<dbReference type="EMBL" id="VDEP01000472">
    <property type="protein sequence ID" value="KAA1075433.1"/>
    <property type="molecule type" value="Genomic_DNA"/>
</dbReference>
<feature type="compositionally biased region" description="Polar residues" evidence="2">
    <location>
        <begin position="17"/>
        <end position="28"/>
    </location>
</feature>
<feature type="transmembrane region" description="Helical" evidence="3">
    <location>
        <begin position="382"/>
        <end position="404"/>
    </location>
</feature>
<gene>
    <name evidence="5" type="ORF">PGTUg99_002533</name>
</gene>
<dbReference type="InterPro" id="IPR001841">
    <property type="entry name" value="Znf_RING"/>
</dbReference>
<feature type="domain" description="RING-type" evidence="4">
    <location>
        <begin position="88"/>
        <end position="134"/>
    </location>
</feature>
<dbReference type="GO" id="GO:0008270">
    <property type="term" value="F:zinc ion binding"/>
    <property type="evidence" value="ECO:0007669"/>
    <property type="project" value="UniProtKB-KW"/>
</dbReference>
<dbReference type="AlphaFoldDB" id="A0A5B0MGZ1"/>
<feature type="region of interest" description="Disordered" evidence="2">
    <location>
        <begin position="1"/>
        <end position="71"/>
    </location>
</feature>
<evidence type="ECO:0000259" key="4">
    <source>
        <dbReference type="PROSITE" id="PS50089"/>
    </source>
</evidence>
<accession>A0A5B0MGZ1</accession>
<keyword evidence="1" id="KW-0863">Zinc-finger</keyword>
<comment type="caution">
    <text evidence="5">The sequence shown here is derived from an EMBL/GenBank/DDBJ whole genome shotgun (WGS) entry which is preliminary data.</text>
</comment>
<keyword evidence="1" id="KW-0862">Zinc</keyword>
<evidence type="ECO:0000256" key="2">
    <source>
        <dbReference type="SAM" id="MobiDB-lite"/>
    </source>
</evidence>
<keyword evidence="3" id="KW-1133">Transmembrane helix</keyword>
<keyword evidence="1" id="KW-0479">Metal-binding</keyword>
<protein>
    <recommendedName>
        <fullName evidence="4">RING-type domain-containing protein</fullName>
    </recommendedName>
</protein>
<dbReference type="Proteomes" id="UP000325313">
    <property type="component" value="Unassembled WGS sequence"/>
</dbReference>
<sequence>MASSSHRPSEPAIPPYSTHQGQPYQTEESGWGSYDLDTPEQRRARQRPDEDYSDTESSPRRSYESVYPGEGVVGERDLTSLHYWTSPCDHCGAALGASNRGPSSLPKQLLCEHVFHEDCVAKNPMTDEEICPKCCTSSHSFDQSLAPKHPKELSDILEEFQPILEVGALEKNMQALGDCRGIHRFDQLRGQLSLCKSSFYLRKFKCKDKPHSSLNIVFWYFGISEWNPKVEHALNIGKKVIIQRGVFLQTESNKIVSLKQIAIKPSRVVIFRITFRDVPTIQDPLVVTIHLACRQIFRDGAFWKTISLNSDPLSEPIFPDSSMHGGPLGENDGSFRATLDIRAPTDGRQLGRPAAVQLGGEARPRMNLERQQRGFVLRERKLFTLLAIGWVILYLIVIELALLARTWF</sequence>
<keyword evidence="3" id="KW-0812">Transmembrane</keyword>